<evidence type="ECO:0000256" key="1">
    <source>
        <dbReference type="ARBA" id="ARBA00004651"/>
    </source>
</evidence>
<proteinExistence type="inferred from homology"/>
<evidence type="ECO:0000256" key="7">
    <source>
        <dbReference type="ARBA" id="ARBA00023157"/>
    </source>
</evidence>
<evidence type="ECO:0000256" key="8">
    <source>
        <dbReference type="ARBA" id="ARBA00023170"/>
    </source>
</evidence>
<keyword evidence="5 11" id="KW-0297">G-protein coupled receptor</keyword>
<dbReference type="PRINTS" id="PR00663">
    <property type="entry name" value="GALANINR"/>
</dbReference>
<dbReference type="InterPro" id="IPR017452">
    <property type="entry name" value="GPCR_Rhodpsn_7TM"/>
</dbReference>
<dbReference type="RefSeq" id="XP_035667583.1">
    <property type="nucleotide sequence ID" value="XM_035811690.1"/>
</dbReference>
<dbReference type="PRINTS" id="PR00237">
    <property type="entry name" value="GPCRRHODOPSN"/>
</dbReference>
<reference evidence="15" key="1">
    <citation type="journal article" date="2020" name="Nat. Ecol. Evol.">
        <title>Deeply conserved synteny resolves early events in vertebrate evolution.</title>
        <authorList>
            <person name="Simakov O."/>
            <person name="Marletaz F."/>
            <person name="Yue J.X."/>
            <person name="O'Connell B."/>
            <person name="Jenkins J."/>
            <person name="Brandt A."/>
            <person name="Calef R."/>
            <person name="Tung C.H."/>
            <person name="Huang T.K."/>
            <person name="Schmutz J."/>
            <person name="Satoh N."/>
            <person name="Yu J.K."/>
            <person name="Putnam N.H."/>
            <person name="Green R.E."/>
            <person name="Rokhsar D.S."/>
        </authorList>
    </citation>
    <scope>NUCLEOTIDE SEQUENCE [LARGE SCALE GENOMIC DNA]</scope>
    <source>
        <strain evidence="15">S238N-H82</strain>
    </source>
</reference>
<feature type="transmembrane region" description="Helical" evidence="13">
    <location>
        <begin position="111"/>
        <end position="129"/>
    </location>
</feature>
<dbReference type="Proteomes" id="UP000001554">
    <property type="component" value="Chromosome 2"/>
</dbReference>
<sequence length="383" mass="43388">MDVLSVNMTLQNDSTLYNGTESASYTTEISWKYYVPPIFFAIIFLVGVSGNALVIYVVAFFKKMRTVTTCYLVNLAVTDLAFLLCCVPFTAVNYLTTSYVFGETMCKFVSYIQQVTVQATCLTLALLSLDRYCAILHPMMSLTFRRRRVAIIGSITVWIASFLMTLPTALFYRIEDIPWNGEILKVCRPKYPSAAWALGYRIYSMLFIYFIPLVVFLFTCSAIVYRLYNRFQPNTQPDSQGEKTRRTACLVIGVVVVFAVCWLPNHAVNLWFMLNEKKEMTDTIYWIKVAALILTYTNSATNPFIYAMVGEDFRACVKTTFCGSKKKQGTSVGPREKANKSVTKSLSTQRPLEVPPKLKKSPPLIHTNVMAEVPPYIEAETVL</sequence>
<feature type="region of interest" description="Disordered" evidence="12">
    <location>
        <begin position="324"/>
        <end position="360"/>
    </location>
</feature>
<dbReference type="KEGG" id="bfo:118410158"/>
<keyword evidence="7" id="KW-1015">Disulfide bond</keyword>
<keyword evidence="4 13" id="KW-1133">Transmembrane helix</keyword>
<dbReference type="SUPFAM" id="SSF81321">
    <property type="entry name" value="Family A G protein-coupled receptor-like"/>
    <property type="match status" value="1"/>
</dbReference>
<evidence type="ECO:0000256" key="13">
    <source>
        <dbReference type="SAM" id="Phobius"/>
    </source>
</evidence>
<keyword evidence="3 11" id="KW-0812">Transmembrane</keyword>
<evidence type="ECO:0000256" key="2">
    <source>
        <dbReference type="ARBA" id="ARBA00022475"/>
    </source>
</evidence>
<dbReference type="OrthoDB" id="8413490at2759"/>
<dbReference type="PANTHER" id="PTHR45695:SF23">
    <property type="entry name" value="GALANIN-LIKE G-PROTEIN COUPLED RECEPTOR NPR-9"/>
    <property type="match status" value="1"/>
</dbReference>
<keyword evidence="2" id="KW-1003">Cell membrane</keyword>
<evidence type="ECO:0000256" key="11">
    <source>
        <dbReference type="RuleBase" id="RU000688"/>
    </source>
</evidence>
<dbReference type="AlphaFoldDB" id="A0A9J7KP64"/>
<evidence type="ECO:0000256" key="3">
    <source>
        <dbReference type="ARBA" id="ARBA00022692"/>
    </source>
</evidence>
<dbReference type="OMA" id="TIYWIKV"/>
<comment type="similarity">
    <text evidence="11">Belongs to the G-protein coupled receptor 1 family.</text>
</comment>
<evidence type="ECO:0000256" key="5">
    <source>
        <dbReference type="ARBA" id="ARBA00023040"/>
    </source>
</evidence>
<protein>
    <submittedName>
        <fullName evidence="16">G-protein coupled receptor 54-like</fullName>
    </submittedName>
</protein>
<dbReference type="InterPro" id="IPR000405">
    <property type="entry name" value="Galanin_rcpt"/>
</dbReference>
<dbReference type="PROSITE" id="PS00237">
    <property type="entry name" value="G_PROTEIN_RECEP_F1_1"/>
    <property type="match status" value="1"/>
</dbReference>
<keyword evidence="10 11" id="KW-0807">Transducer</keyword>
<dbReference type="GO" id="GO:0004930">
    <property type="term" value="F:G protein-coupled receptor activity"/>
    <property type="evidence" value="ECO:0000318"/>
    <property type="project" value="GO_Central"/>
</dbReference>
<gene>
    <name evidence="16" type="primary">LOC118410158</name>
</gene>
<evidence type="ECO:0000313" key="16">
    <source>
        <dbReference type="RefSeq" id="XP_035667583.1"/>
    </source>
</evidence>
<accession>A0A9J7KP64</accession>
<evidence type="ECO:0000256" key="6">
    <source>
        <dbReference type="ARBA" id="ARBA00023136"/>
    </source>
</evidence>
<dbReference type="GO" id="GO:0007186">
    <property type="term" value="P:G protein-coupled receptor signaling pathway"/>
    <property type="evidence" value="ECO:0000318"/>
    <property type="project" value="GO_Central"/>
</dbReference>
<keyword evidence="9" id="KW-0325">Glycoprotein</keyword>
<dbReference type="Pfam" id="PF00001">
    <property type="entry name" value="7tm_1"/>
    <property type="match status" value="1"/>
</dbReference>
<comment type="subcellular location">
    <subcellularLocation>
        <location evidence="1">Cell membrane</location>
        <topology evidence="1">Multi-pass membrane protein</topology>
    </subcellularLocation>
</comment>
<dbReference type="PROSITE" id="PS50262">
    <property type="entry name" value="G_PROTEIN_RECEP_F1_2"/>
    <property type="match status" value="1"/>
</dbReference>
<dbReference type="Gene3D" id="1.20.1070.10">
    <property type="entry name" value="Rhodopsin 7-helix transmembrane proteins"/>
    <property type="match status" value="1"/>
</dbReference>
<dbReference type="GO" id="GO:0005886">
    <property type="term" value="C:plasma membrane"/>
    <property type="evidence" value="ECO:0000318"/>
    <property type="project" value="GO_Central"/>
</dbReference>
<reference evidence="16" key="2">
    <citation type="submission" date="2025-08" db="UniProtKB">
        <authorList>
            <consortium name="RefSeq"/>
        </authorList>
    </citation>
    <scope>IDENTIFICATION</scope>
    <source>
        <strain evidence="16">S238N-H82</strain>
        <tissue evidence="16">Testes</tissue>
    </source>
</reference>
<feature type="compositionally biased region" description="Polar residues" evidence="12">
    <location>
        <begin position="340"/>
        <end position="350"/>
    </location>
</feature>
<dbReference type="PANTHER" id="PTHR45695">
    <property type="entry name" value="LEUCOKININ RECEPTOR-RELATED"/>
    <property type="match status" value="1"/>
</dbReference>
<keyword evidence="15" id="KW-1185">Reference proteome</keyword>
<feature type="transmembrane region" description="Helical" evidence="13">
    <location>
        <begin position="71"/>
        <end position="91"/>
    </location>
</feature>
<keyword evidence="6 13" id="KW-0472">Membrane</keyword>
<feature type="transmembrane region" description="Helical" evidence="13">
    <location>
        <begin position="285"/>
        <end position="309"/>
    </location>
</feature>
<evidence type="ECO:0000259" key="14">
    <source>
        <dbReference type="PROSITE" id="PS50262"/>
    </source>
</evidence>
<organism evidence="15 16">
    <name type="scientific">Branchiostoma floridae</name>
    <name type="common">Florida lancelet</name>
    <name type="synonym">Amphioxus</name>
    <dbReference type="NCBI Taxonomy" id="7739"/>
    <lineage>
        <taxon>Eukaryota</taxon>
        <taxon>Metazoa</taxon>
        <taxon>Chordata</taxon>
        <taxon>Cephalochordata</taxon>
        <taxon>Leptocardii</taxon>
        <taxon>Amphioxiformes</taxon>
        <taxon>Branchiostomatidae</taxon>
        <taxon>Branchiostoma</taxon>
    </lineage>
</organism>
<feature type="transmembrane region" description="Helical" evidence="13">
    <location>
        <begin position="38"/>
        <end position="59"/>
    </location>
</feature>
<dbReference type="InterPro" id="IPR000276">
    <property type="entry name" value="GPCR_Rhodpsn"/>
</dbReference>
<feature type="transmembrane region" description="Helical" evidence="13">
    <location>
        <begin position="149"/>
        <end position="172"/>
    </location>
</feature>
<evidence type="ECO:0000256" key="10">
    <source>
        <dbReference type="ARBA" id="ARBA00023224"/>
    </source>
</evidence>
<keyword evidence="8 11" id="KW-0675">Receptor</keyword>
<feature type="transmembrane region" description="Helical" evidence="13">
    <location>
        <begin position="206"/>
        <end position="228"/>
    </location>
</feature>
<dbReference type="GeneID" id="118410158"/>
<feature type="transmembrane region" description="Helical" evidence="13">
    <location>
        <begin position="248"/>
        <end position="265"/>
    </location>
</feature>
<feature type="domain" description="G-protein coupled receptors family 1 profile" evidence="14">
    <location>
        <begin position="50"/>
        <end position="306"/>
    </location>
</feature>
<evidence type="ECO:0000256" key="9">
    <source>
        <dbReference type="ARBA" id="ARBA00023180"/>
    </source>
</evidence>
<evidence type="ECO:0000313" key="15">
    <source>
        <dbReference type="Proteomes" id="UP000001554"/>
    </source>
</evidence>
<evidence type="ECO:0000256" key="4">
    <source>
        <dbReference type="ARBA" id="ARBA00022989"/>
    </source>
</evidence>
<evidence type="ECO:0000256" key="12">
    <source>
        <dbReference type="SAM" id="MobiDB-lite"/>
    </source>
</evidence>
<name>A0A9J7KP64_BRAFL</name>